<dbReference type="GO" id="GO:0003676">
    <property type="term" value="F:nucleic acid binding"/>
    <property type="evidence" value="ECO:0007669"/>
    <property type="project" value="InterPro"/>
</dbReference>
<dbReference type="SMART" id="SM00491">
    <property type="entry name" value="HELICc2"/>
    <property type="match status" value="1"/>
</dbReference>
<dbReference type="OrthoDB" id="9805194at2"/>
<evidence type="ECO:0000313" key="6">
    <source>
        <dbReference type="EMBL" id="TCJ18500.1"/>
    </source>
</evidence>
<dbReference type="Gene3D" id="3.40.50.300">
    <property type="entry name" value="P-loop containing nucleotide triphosphate hydrolases"/>
    <property type="match status" value="2"/>
</dbReference>
<dbReference type="InterPro" id="IPR027417">
    <property type="entry name" value="P-loop_NTPase"/>
</dbReference>
<dbReference type="PANTHER" id="PTHR11472:SF34">
    <property type="entry name" value="REGULATOR OF TELOMERE ELONGATION HELICASE 1"/>
    <property type="match status" value="1"/>
</dbReference>
<comment type="similarity">
    <text evidence="4">Belongs to the helicase family. DinG subfamily.</text>
</comment>
<dbReference type="AlphaFoldDB" id="A0A4R1BM06"/>
<dbReference type="GO" id="GO:0005524">
    <property type="term" value="F:ATP binding"/>
    <property type="evidence" value="ECO:0007669"/>
    <property type="project" value="UniProtKB-KW"/>
</dbReference>
<evidence type="ECO:0000256" key="2">
    <source>
        <dbReference type="ARBA" id="ARBA00022801"/>
    </source>
</evidence>
<dbReference type="EMBL" id="SJZB01000010">
    <property type="protein sequence ID" value="TCJ18500.1"/>
    <property type="molecule type" value="Genomic_DNA"/>
</dbReference>
<dbReference type="InterPro" id="IPR011545">
    <property type="entry name" value="DEAD/DEAH_box_helicase_dom"/>
</dbReference>
<evidence type="ECO:0000313" key="7">
    <source>
        <dbReference type="Proteomes" id="UP000295443"/>
    </source>
</evidence>
<protein>
    <submittedName>
        <fullName evidence="6">ATP-dependent DNA helicase</fullName>
    </submittedName>
</protein>
<dbReference type="GO" id="GO:0006281">
    <property type="term" value="P:DNA repair"/>
    <property type="evidence" value="ECO:0007669"/>
    <property type="project" value="TreeGrafter"/>
</dbReference>
<name>A0A4R1BM06_9PROT</name>
<accession>A0A4R1BM06</accession>
<evidence type="ECO:0000256" key="3">
    <source>
        <dbReference type="ARBA" id="ARBA00022840"/>
    </source>
</evidence>
<dbReference type="Pfam" id="PF00270">
    <property type="entry name" value="DEAD"/>
    <property type="match status" value="1"/>
</dbReference>
<feature type="domain" description="Helicase ATP-binding" evidence="5">
    <location>
        <begin position="11"/>
        <end position="273"/>
    </location>
</feature>
<gene>
    <name evidence="6" type="ORF">EZJ19_01955</name>
</gene>
<dbReference type="InterPro" id="IPR045028">
    <property type="entry name" value="DinG/Rad3-like"/>
</dbReference>
<dbReference type="GO" id="GO:0016818">
    <property type="term" value="F:hydrolase activity, acting on acid anhydrides, in phosphorus-containing anhydrides"/>
    <property type="evidence" value="ECO:0007669"/>
    <property type="project" value="InterPro"/>
</dbReference>
<reference evidence="6 7" key="1">
    <citation type="submission" date="2019-03" db="EMBL/GenBank/DDBJ databases">
        <title>Genome sequence of Thiobacillaceae bacterium LSR1, a sulfur-oxidizing bacterium isolated from freshwater sediment.</title>
        <authorList>
            <person name="Li S."/>
        </authorList>
    </citation>
    <scope>NUCLEOTIDE SEQUENCE [LARGE SCALE GENOMIC DNA]</scope>
    <source>
        <strain evidence="6 7">LSR1</strain>
    </source>
</reference>
<dbReference type="RefSeq" id="WP_131444624.1">
    <property type="nucleotide sequence ID" value="NZ_SJZB01000010.1"/>
</dbReference>
<dbReference type="GO" id="GO:0003678">
    <property type="term" value="F:DNA helicase activity"/>
    <property type="evidence" value="ECO:0007669"/>
    <property type="project" value="TreeGrafter"/>
</dbReference>
<dbReference type="Pfam" id="PF13307">
    <property type="entry name" value="Helicase_C_2"/>
    <property type="match status" value="1"/>
</dbReference>
<keyword evidence="3" id="KW-0067">ATP-binding</keyword>
<evidence type="ECO:0000256" key="4">
    <source>
        <dbReference type="ARBA" id="ARBA00038058"/>
    </source>
</evidence>
<dbReference type="InterPro" id="IPR006555">
    <property type="entry name" value="ATP-dep_Helicase_C"/>
</dbReference>
<dbReference type="PANTHER" id="PTHR11472">
    <property type="entry name" value="DNA REPAIR DEAD HELICASE RAD3/XP-D SUBFAMILY MEMBER"/>
    <property type="match status" value="1"/>
</dbReference>
<evidence type="ECO:0000256" key="1">
    <source>
        <dbReference type="ARBA" id="ARBA00022741"/>
    </source>
</evidence>
<organism evidence="6 7">
    <name type="scientific">Parasulfuritortus cantonensis</name>
    <dbReference type="NCBI Taxonomy" id="2528202"/>
    <lineage>
        <taxon>Bacteria</taxon>
        <taxon>Pseudomonadati</taxon>
        <taxon>Pseudomonadota</taxon>
        <taxon>Betaproteobacteria</taxon>
        <taxon>Nitrosomonadales</taxon>
        <taxon>Thiobacillaceae</taxon>
        <taxon>Parasulfuritortus</taxon>
    </lineage>
</organism>
<keyword evidence="7" id="KW-1185">Reference proteome</keyword>
<dbReference type="SUPFAM" id="SSF52540">
    <property type="entry name" value="P-loop containing nucleoside triphosphate hydrolases"/>
    <property type="match status" value="2"/>
</dbReference>
<evidence type="ECO:0000259" key="5">
    <source>
        <dbReference type="PROSITE" id="PS51193"/>
    </source>
</evidence>
<dbReference type="Proteomes" id="UP000295443">
    <property type="component" value="Unassembled WGS sequence"/>
</dbReference>
<dbReference type="InterPro" id="IPR014013">
    <property type="entry name" value="Helic_SF1/SF2_ATP-bd_DinG/Rad3"/>
</dbReference>
<keyword evidence="1" id="KW-0547">Nucleotide-binding</keyword>
<dbReference type="PROSITE" id="PS51193">
    <property type="entry name" value="HELICASE_ATP_BIND_2"/>
    <property type="match status" value="1"/>
</dbReference>
<keyword evidence="2" id="KW-0378">Hydrolase</keyword>
<sequence length="641" mass="70049">MLKSLFSADSGLAEVIPEFRPRPQQLDMAERVAAALAERERLVVEAGTGTGKTLAYLVPVLLDGGKCIISTGSKTLQDQLFHRDIPAVRKALGRPVQVALLKGRANYVCPYHLERSLADARLTTQEQARHLRRIAQFAAVDATGDRMALPEVPENSPAWAYAVSTRDNCLGSDCPHFQGCFVLKARKKALEADLVVINHHLFFADVWLKDEGAGELLPACNAIVFDEAHQLPEIASLFFGRTVSTGMVVDLTRDVRQEAAESAADFTELPKCAAEVDGAARAVRLAVGNLTGRLPAAQVLARAEFGQALAELAAQLDALVALLDSQAERSQGLKNCLERGRELRAILADWRQGEAAGQIRWLEVATHSVLMHITPLDVGELFARQIEGDSRAWIFTSATLSVRGDFGHFLAQVGLPDAATGYWESPFDYASQALLYVPEGMPDPNSPGYTRAVVEAAWPLLKASRGRAFMLFTSLRAMNEAHALIEARMLAEAVNYPLLLQGSQSRSELLKRFRDLGNAVLLGSQSFWEGVDVAGEALSLVVIDRLPFQPPDDPVLAARIEAMKRAGGNPFFDYQLPHAVISLKQGAGRLIRRESDRGVLMICDPRLVEKPYGKRIWRSLPGMARSRKGDEAVAFFGAETD</sequence>
<comment type="caution">
    <text evidence="6">The sequence shown here is derived from an EMBL/GenBank/DDBJ whole genome shotgun (WGS) entry which is preliminary data.</text>
</comment>
<proteinExistence type="inferred from homology"/>
<keyword evidence="6" id="KW-0347">Helicase</keyword>